<dbReference type="Pfam" id="PF15410">
    <property type="entry name" value="PH_9"/>
    <property type="match status" value="1"/>
</dbReference>
<feature type="compositionally biased region" description="Polar residues" evidence="1">
    <location>
        <begin position="710"/>
        <end position="741"/>
    </location>
</feature>
<sequence>MDFEQALRSSGQTIHLKETPDFSIMGQTDTPNPSPMSQRYPSPALSPATFRTPNMPSTPTVIPATPSPAPGPSGSNSRPPPSFPSPNYLAYDPEDAEHQIKRRSMYRSPGTSSSPDLATLMRKARDKGGKGMLGSKKGRESPPPMPRNYDEGTRKRGSVSSQNSPYKGESSGGLLGNNDWPTSLSSSLSKQATRETMKAPKSSVRAKTTAFLGKVLGSGGGRERSRTDAKLPQTPGNTPSFYDAFTPPVPPLPIHMHDLPETPKRSVDPAKPLPNAPTPTMTVPDEDESLVLVNKTLLSTSADDATVRRLKRRSMSVSEVELKNAMATASSSTPLPAEKPRKRESLPDTSLNGIMSEFHGQLSNLESTPSSNLDLHDPSTPARRLAMRSRTEEPAIASIAEQRAKAFNDSPGPPTFVVQPPTSPAPIVPPRSSSLLQTPRSPSSPAHSPVSAWKHGGQYSSSRRTPNIGATPSPGRLRVHHSSASSSEPSLIALHEDLRMRDRRSSVRISTTRPPSEDACSSREGGTSTARSDSPFGDDDVDPTVRGKTLAGRCWDEEEDFLARDKIAEWLGSHGPVHKAALHFYMLNFDFTGQRLDVAFRQLCSKLYLKAETQQVDRILEEFSNRYWELNPNSLYGSAGVVHQVTYSLLLLNTDLHVADLATRMSRNQFVRNTVSTLQIQDPRSPGQQSSVVEFPQDDDVFQTAPVQDGGQTITRKTRSDSITSWNSISRDLPSSSQVSVGASARPSNASSSSIPTFSQELKSSTMQNRGWESDMEQLLKEMYNSIKSQQILLPMGGMSMARTSTSSLRPGPPNTLRSRNGRGPPDRLMTLRRGSVRGLQSIMAQSGVSPYSSNSSIDGRVSPSPSFATSLMDGNSSTSFLTPTLGFAFNLSTTIIRETQEDDDRSARSDNSDCSMISITDEELALLGAPWAKEGMLCRKQYWESTGKRARDKSWLDVFVVIAKGELNMFIFGDHGRGGAGAMGGGNWLENADSVGAVLLAHSLAHALPPPGYNRQRPHCMVLTLSNGGVYFFQAGTEELVNEWVSTCNYWAARTSKEPLAGGVSNMEYGWNRVDDMSMSLSSHGRGGSANAGEDAAHDAMSVRSGRSTRSRFGGFSSMRSGDSPWSDKVQINEWKPPQPPSVASGLDEEGQMEALQKHVSSMKGELKVHNELREAMLDLYQPRSSNANKALSNWEKKSQYLLTEIVKYESYVESLQHAMKLRLKKRGEKALDRALNNGEERPKLGSSSKWNADTIPEAEEPLTPGLNNQHFAPSAATPTPLHRD</sequence>
<dbReference type="STRING" id="1884261.A0A5C3QS83"/>
<feature type="region of interest" description="Disordered" evidence="1">
    <location>
        <begin position="321"/>
        <end position="391"/>
    </location>
</feature>
<dbReference type="InterPro" id="IPR000904">
    <property type="entry name" value="Sec7_dom"/>
</dbReference>
<feature type="region of interest" description="Disordered" evidence="1">
    <location>
        <begin position="1"/>
        <end position="287"/>
    </location>
</feature>
<dbReference type="SMART" id="SM00222">
    <property type="entry name" value="Sec7"/>
    <property type="match status" value="1"/>
</dbReference>
<dbReference type="InterPro" id="IPR023394">
    <property type="entry name" value="Sec7_C_sf"/>
</dbReference>
<dbReference type="Gene3D" id="2.30.29.30">
    <property type="entry name" value="Pleckstrin-homology domain (PH domain)/Phosphotyrosine-binding domain (PTB)"/>
    <property type="match status" value="1"/>
</dbReference>
<feature type="compositionally biased region" description="Polar residues" evidence="1">
    <location>
        <begin position="179"/>
        <end position="191"/>
    </location>
</feature>
<dbReference type="SUPFAM" id="SSF50729">
    <property type="entry name" value="PH domain-like"/>
    <property type="match status" value="1"/>
</dbReference>
<feature type="region of interest" description="Disordered" evidence="1">
    <location>
        <begin position="710"/>
        <end position="769"/>
    </location>
</feature>
<protein>
    <recommendedName>
        <fullName evidence="2">SEC7 domain-containing protein</fullName>
    </recommendedName>
</protein>
<feature type="domain" description="SEC7" evidence="2">
    <location>
        <begin position="496"/>
        <end position="698"/>
    </location>
</feature>
<feature type="compositionally biased region" description="Low complexity" evidence="1">
    <location>
        <begin position="1103"/>
        <end position="1125"/>
    </location>
</feature>
<gene>
    <name evidence="3" type="ORF">BDV98DRAFT_590515</name>
</gene>
<feature type="compositionally biased region" description="Polar residues" evidence="1">
    <location>
        <begin position="458"/>
        <end position="470"/>
    </location>
</feature>
<reference evidence="3 4" key="1">
    <citation type="journal article" date="2019" name="Nat. Ecol. Evol.">
        <title>Megaphylogeny resolves global patterns of mushroom evolution.</title>
        <authorList>
            <person name="Varga T."/>
            <person name="Krizsan K."/>
            <person name="Foldi C."/>
            <person name="Dima B."/>
            <person name="Sanchez-Garcia M."/>
            <person name="Sanchez-Ramirez S."/>
            <person name="Szollosi G.J."/>
            <person name="Szarkandi J.G."/>
            <person name="Papp V."/>
            <person name="Albert L."/>
            <person name="Andreopoulos W."/>
            <person name="Angelini C."/>
            <person name="Antonin V."/>
            <person name="Barry K.W."/>
            <person name="Bougher N.L."/>
            <person name="Buchanan P."/>
            <person name="Buyck B."/>
            <person name="Bense V."/>
            <person name="Catcheside P."/>
            <person name="Chovatia M."/>
            <person name="Cooper J."/>
            <person name="Damon W."/>
            <person name="Desjardin D."/>
            <person name="Finy P."/>
            <person name="Geml J."/>
            <person name="Haridas S."/>
            <person name="Hughes K."/>
            <person name="Justo A."/>
            <person name="Karasinski D."/>
            <person name="Kautmanova I."/>
            <person name="Kiss B."/>
            <person name="Kocsube S."/>
            <person name="Kotiranta H."/>
            <person name="LaButti K.M."/>
            <person name="Lechner B.E."/>
            <person name="Liimatainen K."/>
            <person name="Lipzen A."/>
            <person name="Lukacs Z."/>
            <person name="Mihaltcheva S."/>
            <person name="Morgado L.N."/>
            <person name="Niskanen T."/>
            <person name="Noordeloos M.E."/>
            <person name="Ohm R.A."/>
            <person name="Ortiz-Santana B."/>
            <person name="Ovrebo C."/>
            <person name="Racz N."/>
            <person name="Riley R."/>
            <person name="Savchenko A."/>
            <person name="Shiryaev A."/>
            <person name="Soop K."/>
            <person name="Spirin V."/>
            <person name="Szebenyi C."/>
            <person name="Tomsovsky M."/>
            <person name="Tulloss R.E."/>
            <person name="Uehling J."/>
            <person name="Grigoriev I.V."/>
            <person name="Vagvolgyi C."/>
            <person name="Papp T."/>
            <person name="Martin F.M."/>
            <person name="Miettinen O."/>
            <person name="Hibbett D.S."/>
            <person name="Nagy L.G."/>
        </authorList>
    </citation>
    <scope>NUCLEOTIDE SEQUENCE [LARGE SCALE GENOMIC DNA]</scope>
    <source>
        <strain evidence="3 4">CBS 309.79</strain>
    </source>
</reference>
<dbReference type="Pfam" id="PF01369">
    <property type="entry name" value="Sec7"/>
    <property type="match status" value="1"/>
</dbReference>
<proteinExistence type="predicted"/>
<feature type="compositionally biased region" description="Polar residues" evidence="1">
    <location>
        <begin position="49"/>
        <end position="60"/>
    </location>
</feature>
<feature type="region of interest" description="Disordered" evidence="1">
    <location>
        <begin position="1083"/>
        <end position="1128"/>
    </location>
</feature>
<dbReference type="PANTHER" id="PTHR10663:SF373">
    <property type="entry name" value="PH AND SEC7 DOMAIN-CONTAINING PROTEIN C11E3.11C"/>
    <property type="match status" value="1"/>
</dbReference>
<feature type="region of interest" description="Disordered" evidence="1">
    <location>
        <begin position="803"/>
        <end position="828"/>
    </location>
</feature>
<keyword evidence="4" id="KW-1185">Reference proteome</keyword>
<feature type="region of interest" description="Disordered" evidence="1">
    <location>
        <begin position="1236"/>
        <end position="1286"/>
    </location>
</feature>
<feature type="compositionally biased region" description="Polar residues" evidence="1">
    <location>
        <begin position="755"/>
        <end position="769"/>
    </location>
</feature>
<dbReference type="SUPFAM" id="SSF48425">
    <property type="entry name" value="Sec7 domain"/>
    <property type="match status" value="1"/>
</dbReference>
<feature type="compositionally biased region" description="Basic and acidic residues" evidence="1">
    <location>
        <begin position="255"/>
        <end position="268"/>
    </location>
</feature>
<dbReference type="OrthoDB" id="2157641at2759"/>
<dbReference type="EMBL" id="ML178818">
    <property type="protein sequence ID" value="TFL04742.1"/>
    <property type="molecule type" value="Genomic_DNA"/>
</dbReference>
<feature type="region of interest" description="Disordered" evidence="1">
    <location>
        <begin position="406"/>
        <end position="545"/>
    </location>
</feature>
<evidence type="ECO:0000313" key="4">
    <source>
        <dbReference type="Proteomes" id="UP000305067"/>
    </source>
</evidence>
<dbReference type="Proteomes" id="UP000305067">
    <property type="component" value="Unassembled WGS sequence"/>
</dbReference>
<feature type="compositionally biased region" description="Polar residues" evidence="1">
    <location>
        <begin position="25"/>
        <end position="40"/>
    </location>
</feature>
<feature type="compositionally biased region" description="Low complexity" evidence="1">
    <location>
        <begin position="439"/>
        <end position="451"/>
    </location>
</feature>
<feature type="compositionally biased region" description="Low complexity" evidence="1">
    <location>
        <begin position="743"/>
        <end position="754"/>
    </location>
</feature>
<feature type="compositionally biased region" description="Basic and acidic residues" evidence="1">
    <location>
        <begin position="494"/>
        <end position="505"/>
    </location>
</feature>
<dbReference type="Gene3D" id="1.10.1000.11">
    <property type="entry name" value="Arf Nucleotide-binding Site Opener,domain 2"/>
    <property type="match status" value="1"/>
</dbReference>
<feature type="compositionally biased region" description="Polar residues" evidence="1">
    <location>
        <begin position="361"/>
        <end position="373"/>
    </location>
</feature>
<dbReference type="InterPro" id="IPR035999">
    <property type="entry name" value="Sec7_dom_sf"/>
</dbReference>
<dbReference type="InterPro" id="IPR011993">
    <property type="entry name" value="PH-like_dom_sf"/>
</dbReference>
<accession>A0A5C3QS83</accession>
<dbReference type="GO" id="GO:0032012">
    <property type="term" value="P:regulation of ARF protein signal transduction"/>
    <property type="evidence" value="ECO:0007669"/>
    <property type="project" value="InterPro"/>
</dbReference>
<dbReference type="GO" id="GO:0005085">
    <property type="term" value="F:guanyl-nucleotide exchange factor activity"/>
    <property type="evidence" value="ECO:0007669"/>
    <property type="project" value="InterPro"/>
</dbReference>
<feature type="compositionally biased region" description="Basic and acidic residues" evidence="1">
    <location>
        <begin position="1236"/>
        <end position="1245"/>
    </location>
</feature>
<evidence type="ECO:0000256" key="1">
    <source>
        <dbReference type="SAM" id="MobiDB-lite"/>
    </source>
</evidence>
<name>A0A5C3QS83_9AGAR</name>
<dbReference type="PANTHER" id="PTHR10663">
    <property type="entry name" value="GUANYL-NUCLEOTIDE EXCHANGE FACTOR"/>
    <property type="match status" value="1"/>
</dbReference>
<dbReference type="PROSITE" id="PS50190">
    <property type="entry name" value="SEC7"/>
    <property type="match status" value="1"/>
</dbReference>
<evidence type="ECO:0000259" key="2">
    <source>
        <dbReference type="PROSITE" id="PS50190"/>
    </source>
</evidence>
<evidence type="ECO:0000313" key="3">
    <source>
        <dbReference type="EMBL" id="TFL04742.1"/>
    </source>
</evidence>
<dbReference type="InterPro" id="IPR041681">
    <property type="entry name" value="PH_9"/>
</dbReference>
<organism evidence="3 4">
    <name type="scientific">Pterulicium gracile</name>
    <dbReference type="NCBI Taxonomy" id="1884261"/>
    <lineage>
        <taxon>Eukaryota</taxon>
        <taxon>Fungi</taxon>
        <taxon>Dikarya</taxon>
        <taxon>Basidiomycota</taxon>
        <taxon>Agaricomycotina</taxon>
        <taxon>Agaricomycetes</taxon>
        <taxon>Agaricomycetidae</taxon>
        <taxon>Agaricales</taxon>
        <taxon>Pleurotineae</taxon>
        <taxon>Pterulaceae</taxon>
        <taxon>Pterulicium</taxon>
    </lineage>
</organism>